<organism evidence="3 4">
    <name type="scientific">Umbelopsis ramanniana AG</name>
    <dbReference type="NCBI Taxonomy" id="1314678"/>
    <lineage>
        <taxon>Eukaryota</taxon>
        <taxon>Fungi</taxon>
        <taxon>Fungi incertae sedis</taxon>
        <taxon>Mucoromycota</taxon>
        <taxon>Mucoromycotina</taxon>
        <taxon>Umbelopsidomycetes</taxon>
        <taxon>Umbelopsidales</taxon>
        <taxon>Umbelopsidaceae</taxon>
        <taxon>Umbelopsis</taxon>
    </lineage>
</organism>
<feature type="region of interest" description="Disordered" evidence="1">
    <location>
        <begin position="1"/>
        <end position="90"/>
    </location>
</feature>
<keyword evidence="2" id="KW-0472">Membrane</keyword>
<reference evidence="3" key="1">
    <citation type="submission" date="2021-06" db="EMBL/GenBank/DDBJ databases">
        <authorList>
            <consortium name="DOE Joint Genome Institute"/>
            <person name="Mondo S.J."/>
            <person name="Amses K.R."/>
            <person name="Simmons D.R."/>
            <person name="Longcore J.E."/>
            <person name="Seto K."/>
            <person name="Alves G.H."/>
            <person name="Bonds A.E."/>
            <person name="Quandt C.A."/>
            <person name="Davis W.J."/>
            <person name="Chang Y."/>
            <person name="Letcher P.M."/>
            <person name="Powell M.J."/>
            <person name="Kuo A."/>
            <person name="Labutti K."/>
            <person name="Pangilinan J."/>
            <person name="Andreopoulos W."/>
            <person name="Tritt A."/>
            <person name="Riley R."/>
            <person name="Hundley H."/>
            <person name="Johnson J."/>
            <person name="Lipzen A."/>
            <person name="Barry K."/>
            <person name="Berbee M.L."/>
            <person name="Buchler N.E."/>
            <person name="Grigoriev I.V."/>
            <person name="Spatafora J.W."/>
            <person name="Stajich J.E."/>
            <person name="James T.Y."/>
        </authorList>
    </citation>
    <scope>NUCLEOTIDE SEQUENCE</scope>
    <source>
        <strain evidence="3">AG</strain>
    </source>
</reference>
<dbReference type="RefSeq" id="XP_051446139.1">
    <property type="nucleotide sequence ID" value="XM_051587724.1"/>
</dbReference>
<keyword evidence="2" id="KW-0812">Transmembrane</keyword>
<proteinExistence type="predicted"/>
<dbReference type="AlphaFoldDB" id="A0AAD5EDQ7"/>
<reference evidence="3" key="2">
    <citation type="journal article" date="2022" name="Proc. Natl. Acad. Sci. U.S.A.">
        <title>Diploid-dominant life cycles characterize the early evolution of Fungi.</title>
        <authorList>
            <person name="Amses K.R."/>
            <person name="Simmons D.R."/>
            <person name="Longcore J.E."/>
            <person name="Mondo S.J."/>
            <person name="Seto K."/>
            <person name="Jeronimo G.H."/>
            <person name="Bonds A.E."/>
            <person name="Quandt C.A."/>
            <person name="Davis W.J."/>
            <person name="Chang Y."/>
            <person name="Federici B.A."/>
            <person name="Kuo A."/>
            <person name="LaButti K."/>
            <person name="Pangilinan J."/>
            <person name="Andreopoulos W."/>
            <person name="Tritt A."/>
            <person name="Riley R."/>
            <person name="Hundley H."/>
            <person name="Johnson J."/>
            <person name="Lipzen A."/>
            <person name="Barry K."/>
            <person name="Lang B.F."/>
            <person name="Cuomo C.A."/>
            <person name="Buchler N.E."/>
            <person name="Grigoriev I.V."/>
            <person name="Spatafora J.W."/>
            <person name="Stajich J.E."/>
            <person name="James T.Y."/>
        </authorList>
    </citation>
    <scope>NUCLEOTIDE SEQUENCE</scope>
    <source>
        <strain evidence="3">AG</strain>
    </source>
</reference>
<dbReference type="Proteomes" id="UP001206595">
    <property type="component" value="Unassembled WGS sequence"/>
</dbReference>
<name>A0AAD5EDQ7_UMBRA</name>
<feature type="compositionally biased region" description="Basic and acidic residues" evidence="1">
    <location>
        <begin position="67"/>
        <end position="86"/>
    </location>
</feature>
<evidence type="ECO:0000313" key="3">
    <source>
        <dbReference type="EMBL" id="KAI8581135.1"/>
    </source>
</evidence>
<evidence type="ECO:0000256" key="1">
    <source>
        <dbReference type="SAM" id="MobiDB-lite"/>
    </source>
</evidence>
<sequence>MASPLKSNNNAPRPDISAIQQSSNAHTPGSWQYQLTESMLMHNTGGQDMGTGSVRSKHEPPQPSEESNEKIAEENVQAPRDEHNNDMYDISNPQRFSRYIDRRFAPISDDGRSHKPIRPFSDYEEEDEPKAARIPYGSVLFLIGFVCPPSWWIGTFYPFTCFQTEQKNIPKIERRWRSANRVMTALSILLIAVLLGIMGWYISTYK</sequence>
<dbReference type="GeneID" id="75913069"/>
<feature type="compositionally biased region" description="Polar residues" evidence="1">
    <location>
        <begin position="18"/>
        <end position="37"/>
    </location>
</feature>
<keyword evidence="2" id="KW-1133">Transmembrane helix</keyword>
<feature type="compositionally biased region" description="Polar residues" evidence="1">
    <location>
        <begin position="1"/>
        <end position="11"/>
    </location>
</feature>
<evidence type="ECO:0000313" key="4">
    <source>
        <dbReference type="Proteomes" id="UP001206595"/>
    </source>
</evidence>
<feature type="transmembrane region" description="Helical" evidence="2">
    <location>
        <begin position="139"/>
        <end position="162"/>
    </location>
</feature>
<comment type="caution">
    <text evidence="3">The sequence shown here is derived from an EMBL/GenBank/DDBJ whole genome shotgun (WGS) entry which is preliminary data.</text>
</comment>
<feature type="transmembrane region" description="Helical" evidence="2">
    <location>
        <begin position="182"/>
        <end position="202"/>
    </location>
</feature>
<accession>A0AAD5EDQ7</accession>
<evidence type="ECO:0000256" key="2">
    <source>
        <dbReference type="SAM" id="Phobius"/>
    </source>
</evidence>
<dbReference type="EMBL" id="MU620907">
    <property type="protein sequence ID" value="KAI8581135.1"/>
    <property type="molecule type" value="Genomic_DNA"/>
</dbReference>
<gene>
    <name evidence="3" type="ORF">K450DRAFT_233257</name>
</gene>
<protein>
    <submittedName>
        <fullName evidence="3">Uncharacterized protein</fullName>
    </submittedName>
</protein>
<keyword evidence="4" id="KW-1185">Reference proteome</keyword>